<feature type="transmembrane region" description="Helical" evidence="2">
    <location>
        <begin position="420"/>
        <end position="441"/>
    </location>
</feature>
<evidence type="ECO:0000313" key="5">
    <source>
        <dbReference type="EMBL" id="OZI60716.1"/>
    </source>
</evidence>
<feature type="transmembrane region" description="Helical" evidence="2">
    <location>
        <begin position="146"/>
        <end position="178"/>
    </location>
</feature>
<evidence type="ECO:0000259" key="4">
    <source>
        <dbReference type="Pfam" id="PF13194"/>
    </source>
</evidence>
<feature type="domain" description="DUF4010" evidence="4">
    <location>
        <begin position="234"/>
        <end position="441"/>
    </location>
</feature>
<feature type="transmembrane region" description="Helical" evidence="2">
    <location>
        <begin position="59"/>
        <end position="78"/>
    </location>
</feature>
<feature type="transmembrane region" description="Helical" evidence="2">
    <location>
        <begin position="390"/>
        <end position="411"/>
    </location>
</feature>
<keyword evidence="6" id="KW-1185">Reference proteome</keyword>
<reference evidence="6" key="1">
    <citation type="submission" date="2017-05" db="EMBL/GenBank/DDBJ databases">
        <title>Complete and WGS of Bordetella genogroups.</title>
        <authorList>
            <person name="Spilker T."/>
            <person name="Lipuma J."/>
        </authorList>
    </citation>
    <scope>NUCLEOTIDE SEQUENCE [LARGE SCALE GENOMIC DNA]</scope>
    <source>
        <strain evidence="6">AU8856</strain>
    </source>
</reference>
<dbReference type="Pfam" id="PF13194">
    <property type="entry name" value="DUF4010"/>
    <property type="match status" value="1"/>
</dbReference>
<dbReference type="EMBL" id="NEVS01000004">
    <property type="protein sequence ID" value="OZI60716.1"/>
    <property type="molecule type" value="Genomic_DNA"/>
</dbReference>
<feature type="transmembrane region" description="Helical" evidence="2">
    <location>
        <begin position="447"/>
        <end position="469"/>
    </location>
</feature>
<protein>
    <submittedName>
        <fullName evidence="5">Uncharacterized protein</fullName>
    </submittedName>
</protein>
<dbReference type="PANTHER" id="PTHR39084:SF1">
    <property type="entry name" value="DUF4010 DOMAIN-CONTAINING PROTEIN"/>
    <property type="match status" value="1"/>
</dbReference>
<evidence type="ECO:0000259" key="3">
    <source>
        <dbReference type="Pfam" id="PF02308"/>
    </source>
</evidence>
<feature type="transmembrane region" description="Helical" evidence="2">
    <location>
        <begin position="359"/>
        <end position="378"/>
    </location>
</feature>
<feature type="domain" description="MgtC/SapB/SrpB/YhiD N-terminal" evidence="3">
    <location>
        <begin position="67"/>
        <end position="184"/>
    </location>
</feature>
<dbReference type="PANTHER" id="PTHR39084">
    <property type="entry name" value="MEMBRANE PROTEIN-RELATED"/>
    <property type="match status" value="1"/>
</dbReference>
<name>A0A261UFK6_9BORD</name>
<evidence type="ECO:0000256" key="2">
    <source>
        <dbReference type="SAM" id="Phobius"/>
    </source>
</evidence>
<feature type="transmembrane region" description="Helical" evidence="2">
    <location>
        <begin position="115"/>
        <end position="134"/>
    </location>
</feature>
<comment type="caution">
    <text evidence="5">The sequence shown here is derived from an EMBL/GenBank/DDBJ whole genome shotgun (WGS) entry which is preliminary data.</text>
</comment>
<feature type="transmembrane region" description="Helical" evidence="2">
    <location>
        <begin position="228"/>
        <end position="249"/>
    </location>
</feature>
<evidence type="ECO:0000256" key="1">
    <source>
        <dbReference type="SAM" id="MobiDB-lite"/>
    </source>
</evidence>
<keyword evidence="2" id="KW-1133">Transmembrane helix</keyword>
<keyword evidence="2" id="KW-0812">Transmembrane</keyword>
<feature type="transmembrane region" description="Helical" evidence="2">
    <location>
        <begin position="255"/>
        <end position="276"/>
    </location>
</feature>
<sequence>MRPAGSGAIQGNAPMAPLPAGRTVRDTLTCVNGGFPDIAILGDRPSRGTKAGFSRVDGMTGTMLIGLSVALGCGLLIGIERERRKGDGGYQGYAGIRSFAVTAVTAALAQALAPALVVVGAVLIVALSVASYLRDKSGDIGITTEVALFATYLLGVNAIERPAISAAGAVVLAGLLFLREPLHRFSQELLTAAELRDGLLLAGAALIVLPLMPDRAEPLLLGVNPRRLWGLVTLILALQAAGHVGLRVGGPRLGLPLSGFVSGFISSIATIATMGARSKKHPALSGACVSGASLSNVATFVFLIAVVLAVFPYALGALAPALFSGLAAAIAVSVVSLLRYRDETEAAAPAAEGRAFDPVQAIVVAVLLTGVTVLVVYVNSGLGEPGVNVIAALTGIADVHVAAGSILSLYANGALEPGHIVLPVLLAITTNSISKLVAALAGGGPRFGARIGLGLALILAALWLPYVLLQR</sequence>
<dbReference type="InterPro" id="IPR049177">
    <property type="entry name" value="MgtC_SapB_SrpB_YhiD_N"/>
</dbReference>
<feature type="transmembrane region" description="Helical" evidence="2">
    <location>
        <begin position="288"/>
        <end position="311"/>
    </location>
</feature>
<dbReference type="Proteomes" id="UP000215767">
    <property type="component" value="Unassembled WGS sequence"/>
</dbReference>
<evidence type="ECO:0000313" key="6">
    <source>
        <dbReference type="Proteomes" id="UP000215767"/>
    </source>
</evidence>
<dbReference type="AlphaFoldDB" id="A0A261UFK6"/>
<dbReference type="InterPro" id="IPR025105">
    <property type="entry name" value="DUF4010"/>
</dbReference>
<feature type="transmembrane region" description="Helical" evidence="2">
    <location>
        <begin position="317"/>
        <end position="338"/>
    </location>
</feature>
<feature type="region of interest" description="Disordered" evidence="1">
    <location>
        <begin position="1"/>
        <end position="20"/>
    </location>
</feature>
<proteinExistence type="predicted"/>
<keyword evidence="2" id="KW-0472">Membrane</keyword>
<accession>A0A261UFK6</accession>
<organism evidence="5 6">
    <name type="scientific">Bordetella genomosp. 11</name>
    <dbReference type="NCBI Taxonomy" id="1416808"/>
    <lineage>
        <taxon>Bacteria</taxon>
        <taxon>Pseudomonadati</taxon>
        <taxon>Pseudomonadota</taxon>
        <taxon>Betaproteobacteria</taxon>
        <taxon>Burkholderiales</taxon>
        <taxon>Alcaligenaceae</taxon>
        <taxon>Bordetella</taxon>
    </lineage>
</organism>
<dbReference type="Pfam" id="PF02308">
    <property type="entry name" value="MgtC"/>
    <property type="match status" value="1"/>
</dbReference>
<gene>
    <name evidence="5" type="ORF">CAL28_15110</name>
</gene>